<organism evidence="7 8">
    <name type="scientific">Dethiosulfatarculus sandiegensis</name>
    <dbReference type="NCBI Taxonomy" id="1429043"/>
    <lineage>
        <taxon>Bacteria</taxon>
        <taxon>Pseudomonadati</taxon>
        <taxon>Thermodesulfobacteriota</taxon>
        <taxon>Desulfarculia</taxon>
        <taxon>Desulfarculales</taxon>
        <taxon>Desulfarculaceae</taxon>
        <taxon>Dethiosulfatarculus</taxon>
    </lineage>
</organism>
<keyword evidence="4" id="KW-0443">Lipid metabolism</keyword>
<dbReference type="EMBL" id="AZAC01000011">
    <property type="protein sequence ID" value="KIX14192.1"/>
    <property type="molecule type" value="Genomic_DNA"/>
</dbReference>
<dbReference type="Proteomes" id="UP000032233">
    <property type="component" value="Unassembled WGS sequence"/>
</dbReference>
<reference evidence="7 8" key="1">
    <citation type="submission" date="2013-11" db="EMBL/GenBank/DDBJ databases">
        <title>Metagenomic analysis of a methanogenic consortium involved in long chain n-alkane degradation.</title>
        <authorList>
            <person name="Davidova I.A."/>
            <person name="Callaghan A.V."/>
            <person name="Wawrik B."/>
            <person name="Pruitt S."/>
            <person name="Marks C."/>
            <person name="Duncan K.E."/>
            <person name="Suflita J.M."/>
        </authorList>
    </citation>
    <scope>NUCLEOTIDE SEQUENCE [LARGE SCALE GENOMIC DNA]</scope>
    <source>
        <strain evidence="7 8">SPR</strain>
    </source>
</reference>
<keyword evidence="5" id="KW-0325">Glycoprotein</keyword>
<evidence type="ECO:0000256" key="4">
    <source>
        <dbReference type="ARBA" id="ARBA00023098"/>
    </source>
</evidence>
<dbReference type="AlphaFoldDB" id="A0A0D2GGY5"/>
<feature type="signal peptide" evidence="6">
    <location>
        <begin position="1"/>
        <end position="26"/>
    </location>
</feature>
<dbReference type="OrthoDB" id="2910336at2"/>
<dbReference type="InterPro" id="IPR047794">
    <property type="entry name" value="C45_proenzyme-like"/>
</dbReference>
<keyword evidence="8" id="KW-1185">Reference proteome</keyword>
<dbReference type="PANTHER" id="PTHR35190:SF2">
    <property type="entry name" value="PROTEIN DCD1B"/>
    <property type="match status" value="1"/>
</dbReference>
<dbReference type="PANTHER" id="PTHR35190">
    <property type="entry name" value="PROTEIN DCD1B"/>
    <property type="match status" value="1"/>
</dbReference>
<dbReference type="InterPro" id="IPR007000">
    <property type="entry name" value="PLipase_B-like"/>
</dbReference>
<dbReference type="PATRIC" id="fig|1429043.3.peg.1967"/>
<evidence type="ECO:0000313" key="7">
    <source>
        <dbReference type="EMBL" id="KIX14192.1"/>
    </source>
</evidence>
<keyword evidence="2" id="KW-0378">Hydrolase</keyword>
<comment type="caution">
    <text evidence="7">The sequence shown here is derived from an EMBL/GenBank/DDBJ whole genome shotgun (WGS) entry which is preliminary data.</text>
</comment>
<accession>A0A0D2GGY5</accession>
<keyword evidence="3" id="KW-0442">Lipid degradation</keyword>
<dbReference type="GO" id="GO:0016042">
    <property type="term" value="P:lipid catabolic process"/>
    <property type="evidence" value="ECO:0007669"/>
    <property type="project" value="UniProtKB-KW"/>
</dbReference>
<keyword evidence="1 6" id="KW-0732">Signal</keyword>
<dbReference type="GO" id="GO:0004620">
    <property type="term" value="F:phospholipase activity"/>
    <property type="evidence" value="ECO:0007669"/>
    <property type="project" value="InterPro"/>
</dbReference>
<evidence type="ECO:0000256" key="2">
    <source>
        <dbReference type="ARBA" id="ARBA00022801"/>
    </source>
</evidence>
<dbReference type="InParanoid" id="A0A0D2GGY5"/>
<dbReference type="Gene3D" id="3.60.60.30">
    <property type="match status" value="1"/>
</dbReference>
<dbReference type="NCBIfam" id="NF040521">
    <property type="entry name" value="C45_proenzyme"/>
    <property type="match status" value="1"/>
</dbReference>
<evidence type="ECO:0000256" key="6">
    <source>
        <dbReference type="SAM" id="SignalP"/>
    </source>
</evidence>
<gene>
    <name evidence="7" type="ORF">X474_09295</name>
</gene>
<sequence>MKNKYLLFVGFIFLTSLLFTNGQALAQKVTYEKGWRVDKNGWVYIHIEGKPYERGVQHGYLAAKELKVIMKSLKELTVIETGKPWSFFTDAAQKMWSEKILASYDKEKAFLEFLEEIKGIADGARKAGVEISFADILAWNGHEELMDYWWPQALDQYRYQKQIKAPTDHCSAFMATGSATKNGQVVMAHNTFDNFQWGQFCNLILDIVPAKGHRIFMQSVPGYIDSQTDYFLTGAKLMGTETTMGGFSMYDSNEMPEFLRVRRAMQYADNLDDFVDLMKKMNSGGYANAWLVADRKTGEIMRYELGLKFYSVERKKDGWFIGYNAPLDPRIRNLECSNTGYSDIRRHQGARRVRLTQLMRKYNGRLDVEIGKKILADHYDVYLKKENNPCSRTVDSHYELDPRYFMSDPSRPLPYQPRGAVDGKVTDSSLAKNWQFWGRWGNSSGLAFDAKAFFKEHIEWDHLGPYIMSRPSRPWTLFKAGDPKSK</sequence>
<proteinExistence type="predicted"/>
<dbReference type="InterPro" id="IPR047803">
    <property type="entry name" value="DCD1A/B-like"/>
</dbReference>
<dbReference type="STRING" id="1429043.X474_09295"/>
<protein>
    <submittedName>
        <fullName evidence="7">Phospholipase</fullName>
    </submittedName>
</protein>
<evidence type="ECO:0000313" key="8">
    <source>
        <dbReference type="Proteomes" id="UP000032233"/>
    </source>
</evidence>
<dbReference type="Pfam" id="PF04916">
    <property type="entry name" value="Phospholip_B"/>
    <property type="match status" value="1"/>
</dbReference>
<evidence type="ECO:0000256" key="5">
    <source>
        <dbReference type="ARBA" id="ARBA00023180"/>
    </source>
</evidence>
<name>A0A0D2GGY5_9BACT</name>
<feature type="chain" id="PRO_5002242483" evidence="6">
    <location>
        <begin position="27"/>
        <end position="486"/>
    </location>
</feature>
<dbReference type="RefSeq" id="WP_052515011.1">
    <property type="nucleotide sequence ID" value="NZ_AZAC01000011.1"/>
</dbReference>
<evidence type="ECO:0000256" key="1">
    <source>
        <dbReference type="ARBA" id="ARBA00022729"/>
    </source>
</evidence>
<evidence type="ECO:0000256" key="3">
    <source>
        <dbReference type="ARBA" id="ARBA00022963"/>
    </source>
</evidence>